<accession>A0A9N7Y727</accession>
<feature type="compositionally biased region" description="Basic and acidic residues" evidence="1">
    <location>
        <begin position="86"/>
        <end position="103"/>
    </location>
</feature>
<proteinExistence type="predicted"/>
<feature type="region of interest" description="Disordered" evidence="1">
    <location>
        <begin position="1"/>
        <end position="26"/>
    </location>
</feature>
<evidence type="ECO:0000313" key="3">
    <source>
        <dbReference type="Proteomes" id="UP001153269"/>
    </source>
</evidence>
<evidence type="ECO:0000313" key="2">
    <source>
        <dbReference type="EMBL" id="CAB1415126.1"/>
    </source>
</evidence>
<sequence length="111" mass="11617">MKSSAAGAEQRHPSIPAPSLTPPAALSPLLSHPTLLLSSSYLNLLSSVKSLLFKDGSGSGAGIQLEEPVKEAAGPTGPERLWSAAEEDKGQKKEGDLVKEERNIGLPLSYL</sequence>
<keyword evidence="3" id="KW-1185">Reference proteome</keyword>
<dbReference type="AlphaFoldDB" id="A0A9N7Y727"/>
<dbReference type="Proteomes" id="UP001153269">
    <property type="component" value="Unassembled WGS sequence"/>
</dbReference>
<gene>
    <name evidence="2" type="ORF">PLEPLA_LOCUS2839</name>
</gene>
<protein>
    <submittedName>
        <fullName evidence="2">Uncharacterized protein</fullName>
    </submittedName>
</protein>
<evidence type="ECO:0000256" key="1">
    <source>
        <dbReference type="SAM" id="MobiDB-lite"/>
    </source>
</evidence>
<comment type="caution">
    <text evidence="2">The sequence shown here is derived from an EMBL/GenBank/DDBJ whole genome shotgun (WGS) entry which is preliminary data.</text>
</comment>
<organism evidence="2 3">
    <name type="scientific">Pleuronectes platessa</name>
    <name type="common">European plaice</name>
    <dbReference type="NCBI Taxonomy" id="8262"/>
    <lineage>
        <taxon>Eukaryota</taxon>
        <taxon>Metazoa</taxon>
        <taxon>Chordata</taxon>
        <taxon>Craniata</taxon>
        <taxon>Vertebrata</taxon>
        <taxon>Euteleostomi</taxon>
        <taxon>Actinopterygii</taxon>
        <taxon>Neopterygii</taxon>
        <taxon>Teleostei</taxon>
        <taxon>Neoteleostei</taxon>
        <taxon>Acanthomorphata</taxon>
        <taxon>Carangaria</taxon>
        <taxon>Pleuronectiformes</taxon>
        <taxon>Pleuronectoidei</taxon>
        <taxon>Pleuronectidae</taxon>
        <taxon>Pleuronectes</taxon>
    </lineage>
</organism>
<feature type="region of interest" description="Disordered" evidence="1">
    <location>
        <begin position="60"/>
        <end position="111"/>
    </location>
</feature>
<name>A0A9N7Y727_PLEPL</name>
<reference evidence="2" key="1">
    <citation type="submission" date="2020-03" db="EMBL/GenBank/DDBJ databases">
        <authorList>
            <person name="Weist P."/>
        </authorList>
    </citation>
    <scope>NUCLEOTIDE SEQUENCE</scope>
</reference>
<dbReference type="EMBL" id="CADEAL010000138">
    <property type="protein sequence ID" value="CAB1415126.1"/>
    <property type="molecule type" value="Genomic_DNA"/>
</dbReference>